<name>A0A7Y2E6J1_UNCEI</name>
<dbReference type="InterPro" id="IPR012938">
    <property type="entry name" value="Glc/Sorbosone_DH"/>
</dbReference>
<keyword evidence="1" id="KW-0732">Signal</keyword>
<reference evidence="4 5" key="1">
    <citation type="submission" date="2020-03" db="EMBL/GenBank/DDBJ databases">
        <title>Metabolic flexibility allows generalist bacteria to become dominant in a frequently disturbed ecosystem.</title>
        <authorList>
            <person name="Chen Y.-J."/>
            <person name="Leung P.M."/>
            <person name="Bay S.K."/>
            <person name="Hugenholtz P."/>
            <person name="Kessler A.J."/>
            <person name="Shelley G."/>
            <person name="Waite D.W."/>
            <person name="Cook P.L."/>
            <person name="Greening C."/>
        </authorList>
    </citation>
    <scope>NUCLEOTIDE SEQUENCE [LARGE SCALE GENOMIC DNA]</scope>
    <source>
        <strain evidence="4">SS_bin_28</strain>
    </source>
</reference>
<evidence type="ECO:0000259" key="3">
    <source>
        <dbReference type="Pfam" id="PF13860"/>
    </source>
</evidence>
<comment type="caution">
    <text evidence="4">The sequence shown here is derived from an EMBL/GenBank/DDBJ whole genome shotgun (WGS) entry which is preliminary data.</text>
</comment>
<dbReference type="SUPFAM" id="SSF50952">
    <property type="entry name" value="Soluble quinoprotein glucose dehydrogenase"/>
    <property type="match status" value="1"/>
</dbReference>
<dbReference type="Pfam" id="PF07995">
    <property type="entry name" value="GSDH"/>
    <property type="match status" value="1"/>
</dbReference>
<feature type="chain" id="PRO_5030921447" evidence="1">
    <location>
        <begin position="28"/>
        <end position="515"/>
    </location>
</feature>
<evidence type="ECO:0000259" key="2">
    <source>
        <dbReference type="Pfam" id="PF07995"/>
    </source>
</evidence>
<dbReference type="PANTHER" id="PTHR19328:SF13">
    <property type="entry name" value="HIPL1 PROTEIN"/>
    <property type="match status" value="1"/>
</dbReference>
<dbReference type="InterPro" id="IPR011041">
    <property type="entry name" value="Quinoprot_gluc/sorb_DH_b-prop"/>
</dbReference>
<protein>
    <submittedName>
        <fullName evidence="4">T9SS type A sorting domain-containing protein</fullName>
    </submittedName>
</protein>
<feature type="signal peptide" evidence="1">
    <location>
        <begin position="1"/>
        <end position="27"/>
    </location>
</feature>
<evidence type="ECO:0000256" key="1">
    <source>
        <dbReference type="SAM" id="SignalP"/>
    </source>
</evidence>
<dbReference type="Gene3D" id="2.120.10.30">
    <property type="entry name" value="TolB, C-terminal domain"/>
    <property type="match status" value="1"/>
</dbReference>
<dbReference type="Gene3D" id="2.60.40.4070">
    <property type="match status" value="1"/>
</dbReference>
<dbReference type="PANTHER" id="PTHR19328">
    <property type="entry name" value="HEDGEHOG-INTERACTING PROTEIN"/>
    <property type="match status" value="1"/>
</dbReference>
<dbReference type="Pfam" id="PF13860">
    <property type="entry name" value="FlgD_ig"/>
    <property type="match status" value="1"/>
</dbReference>
<dbReference type="InterPro" id="IPR011042">
    <property type="entry name" value="6-blade_b-propeller_TolB-like"/>
</dbReference>
<dbReference type="InterPro" id="IPR026444">
    <property type="entry name" value="Secre_tail"/>
</dbReference>
<sequence length="515" mass="55341">MRFFQKTRVLIVILSLGLFSFLGEAKAGTAPTGFTDELIVGGLNLPTCTALLPDGRMLITEQKTRDIVLVIGSTLHGSVLNISDVRTTGNERGLLSIAVDPNWPTDPYIYTYFSRNGGTNYLTRFTASGDLSDGASTNLTFGDRYDILTDIPDIASNHNGGTTRFGIDGMLYLSIGDDAVDPCDAQETTNLSGVVLRLNVAALPSGAGGPASKALIAAPGNPWITDANDNTKMAFCLGLRNPFKMSIDPDNGDVFLADVGQSDFEEVSLARGGENFGWPFREANLVRTQFGCTEPGGSGNAVYDPPIAFYDRSGFGASIIMGVSYRQSQSVGGQYLFPTAYEGVVFFNEYYQGFVRAIEWDGNAWVPFSAPGQPNATDWGTGFDFVSDWMQHPDGAVYYLEQLSGQLRRLTHPGSSSVPGDGLPIGLRAAPNPLRAGQNLQLQFTAPTEGPVSLSVFDVEGRALRTLSGNASAAGDLRMEWDGKDVNGRQTAPGVYFLKLTGPNWSENKRITVLP</sequence>
<evidence type="ECO:0000313" key="5">
    <source>
        <dbReference type="Proteomes" id="UP000547674"/>
    </source>
</evidence>
<proteinExistence type="predicted"/>
<dbReference type="AlphaFoldDB" id="A0A7Y2E6J1"/>
<feature type="domain" description="FlgD/Vpr Ig-like" evidence="3">
    <location>
        <begin position="438"/>
        <end position="501"/>
    </location>
</feature>
<gene>
    <name evidence="4" type="ORF">HKN21_05120</name>
</gene>
<dbReference type="InterPro" id="IPR025965">
    <property type="entry name" value="FlgD/Vpr_Ig-like"/>
</dbReference>
<feature type="domain" description="Glucose/Sorbosone dehydrogenase" evidence="2">
    <location>
        <begin position="45"/>
        <end position="285"/>
    </location>
</feature>
<dbReference type="NCBIfam" id="TIGR04183">
    <property type="entry name" value="Por_Secre_tail"/>
    <property type="match status" value="1"/>
</dbReference>
<accession>A0A7Y2E6J1</accession>
<evidence type="ECO:0000313" key="4">
    <source>
        <dbReference type="EMBL" id="NNF06121.1"/>
    </source>
</evidence>
<organism evidence="4 5">
    <name type="scientific">Eiseniibacteriota bacterium</name>
    <dbReference type="NCBI Taxonomy" id="2212470"/>
    <lineage>
        <taxon>Bacteria</taxon>
        <taxon>Candidatus Eiseniibacteriota</taxon>
    </lineage>
</organism>
<dbReference type="EMBL" id="JABDJR010000191">
    <property type="protein sequence ID" value="NNF06121.1"/>
    <property type="molecule type" value="Genomic_DNA"/>
</dbReference>
<dbReference type="Proteomes" id="UP000547674">
    <property type="component" value="Unassembled WGS sequence"/>
</dbReference>